<dbReference type="GO" id="GO:0005829">
    <property type="term" value="C:cytosol"/>
    <property type="evidence" value="ECO:0007669"/>
    <property type="project" value="TreeGrafter"/>
</dbReference>
<dbReference type="PANTHER" id="PTHR48111:SF37">
    <property type="entry name" value="RESPONSE REGULATOR PROTEIN CARR"/>
    <property type="match status" value="1"/>
</dbReference>
<dbReference type="SMART" id="SM00448">
    <property type="entry name" value="REC"/>
    <property type="match status" value="1"/>
</dbReference>
<feature type="compositionally biased region" description="Basic and acidic residues" evidence="6">
    <location>
        <begin position="232"/>
        <end position="241"/>
    </location>
</feature>
<dbReference type="Gene3D" id="1.10.10.10">
    <property type="entry name" value="Winged helix-like DNA-binding domain superfamily/Winged helix DNA-binding domain"/>
    <property type="match status" value="1"/>
</dbReference>
<evidence type="ECO:0000259" key="7">
    <source>
        <dbReference type="PROSITE" id="PS50110"/>
    </source>
</evidence>
<gene>
    <name evidence="9" type="ORF">MNBD_ALPHA11-905</name>
</gene>
<organism evidence="9">
    <name type="scientific">hydrothermal vent metagenome</name>
    <dbReference type="NCBI Taxonomy" id="652676"/>
    <lineage>
        <taxon>unclassified sequences</taxon>
        <taxon>metagenomes</taxon>
        <taxon>ecological metagenomes</taxon>
    </lineage>
</organism>
<keyword evidence="5" id="KW-0804">Transcription</keyword>
<dbReference type="GO" id="GO:0000976">
    <property type="term" value="F:transcription cis-regulatory region binding"/>
    <property type="evidence" value="ECO:0007669"/>
    <property type="project" value="TreeGrafter"/>
</dbReference>
<dbReference type="GO" id="GO:0000156">
    <property type="term" value="F:phosphorelay response regulator activity"/>
    <property type="evidence" value="ECO:0007669"/>
    <property type="project" value="TreeGrafter"/>
</dbReference>
<dbReference type="SMART" id="SM00862">
    <property type="entry name" value="Trans_reg_C"/>
    <property type="match status" value="1"/>
</dbReference>
<feature type="region of interest" description="Disordered" evidence="6">
    <location>
        <begin position="213"/>
        <end position="241"/>
    </location>
</feature>
<feature type="domain" description="OmpR/PhoB-type" evidence="8">
    <location>
        <begin position="124"/>
        <end position="218"/>
    </location>
</feature>
<dbReference type="GO" id="GO:0006355">
    <property type="term" value="P:regulation of DNA-templated transcription"/>
    <property type="evidence" value="ECO:0007669"/>
    <property type="project" value="InterPro"/>
</dbReference>
<dbReference type="EMBL" id="UOEQ01000584">
    <property type="protein sequence ID" value="VAW25186.1"/>
    <property type="molecule type" value="Genomic_DNA"/>
</dbReference>
<keyword evidence="2" id="KW-0902">Two-component regulatory system</keyword>
<dbReference type="CDD" id="cd00383">
    <property type="entry name" value="trans_reg_C"/>
    <property type="match status" value="1"/>
</dbReference>
<reference evidence="9" key="1">
    <citation type="submission" date="2018-06" db="EMBL/GenBank/DDBJ databases">
        <authorList>
            <person name="Zhirakovskaya E."/>
        </authorList>
    </citation>
    <scope>NUCLEOTIDE SEQUENCE</scope>
</reference>
<protein>
    <submittedName>
        <fullName evidence="9">Two-component transcriptional response regulator, LuxR family</fullName>
    </submittedName>
</protein>
<dbReference type="InterPro" id="IPR001789">
    <property type="entry name" value="Sig_transdc_resp-reg_receiver"/>
</dbReference>
<name>A0A3B0UZF1_9ZZZZ</name>
<keyword evidence="3" id="KW-0805">Transcription regulation</keyword>
<dbReference type="Pfam" id="PF00486">
    <property type="entry name" value="Trans_reg_C"/>
    <property type="match status" value="1"/>
</dbReference>
<dbReference type="PROSITE" id="PS50110">
    <property type="entry name" value="RESPONSE_REGULATORY"/>
    <property type="match status" value="1"/>
</dbReference>
<dbReference type="AlphaFoldDB" id="A0A3B0UZF1"/>
<dbReference type="Gene3D" id="3.40.50.2300">
    <property type="match status" value="1"/>
</dbReference>
<keyword evidence="1" id="KW-0597">Phosphoprotein</keyword>
<keyword evidence="4" id="KW-0238">DNA-binding</keyword>
<evidence type="ECO:0000256" key="4">
    <source>
        <dbReference type="ARBA" id="ARBA00023125"/>
    </source>
</evidence>
<dbReference type="InterPro" id="IPR011006">
    <property type="entry name" value="CheY-like_superfamily"/>
</dbReference>
<evidence type="ECO:0000256" key="1">
    <source>
        <dbReference type="ARBA" id="ARBA00022553"/>
    </source>
</evidence>
<dbReference type="Gene3D" id="6.10.250.690">
    <property type="match status" value="1"/>
</dbReference>
<proteinExistence type="predicted"/>
<feature type="domain" description="Response regulatory" evidence="7">
    <location>
        <begin position="2"/>
        <end position="116"/>
    </location>
</feature>
<dbReference type="InterPro" id="IPR039420">
    <property type="entry name" value="WalR-like"/>
</dbReference>
<dbReference type="GO" id="GO:0032993">
    <property type="term" value="C:protein-DNA complex"/>
    <property type="evidence" value="ECO:0007669"/>
    <property type="project" value="TreeGrafter"/>
</dbReference>
<evidence type="ECO:0000313" key="9">
    <source>
        <dbReference type="EMBL" id="VAW25186.1"/>
    </source>
</evidence>
<dbReference type="SUPFAM" id="SSF52172">
    <property type="entry name" value="CheY-like"/>
    <property type="match status" value="1"/>
</dbReference>
<feature type="compositionally biased region" description="Low complexity" evidence="6">
    <location>
        <begin position="221"/>
        <end position="231"/>
    </location>
</feature>
<sequence length="241" mass="27306">MRVLVIEDDKNIAKSICTALELAGFITVLEHDGEDGWYSGSSEPFDAIILDLGLPTLDGLTILKRWRRENVITPVLILTARGNWDERVDGIDAGADDYLVKPYRTEELVARIRALVRRAAGHAATSIQLGEFTLDTLQMRVLKNSQPIALTPQEYRLVAYLMHQCDRVVSQMELTQHLYSQDFERESNSVEVLVGRTRRKLGKNSIQTRRGFGYIMEKPKSQSTSNQSTSEQKTHTQENDL</sequence>
<dbReference type="InterPro" id="IPR036388">
    <property type="entry name" value="WH-like_DNA-bd_sf"/>
</dbReference>
<dbReference type="FunFam" id="3.40.50.2300:FF:000002">
    <property type="entry name" value="DNA-binding response regulator PhoP"/>
    <property type="match status" value="1"/>
</dbReference>
<accession>A0A3B0UZF1</accession>
<evidence type="ECO:0000256" key="5">
    <source>
        <dbReference type="ARBA" id="ARBA00023163"/>
    </source>
</evidence>
<dbReference type="PANTHER" id="PTHR48111">
    <property type="entry name" value="REGULATOR OF RPOS"/>
    <property type="match status" value="1"/>
</dbReference>
<evidence type="ECO:0000256" key="3">
    <source>
        <dbReference type="ARBA" id="ARBA00023015"/>
    </source>
</evidence>
<evidence type="ECO:0000259" key="8">
    <source>
        <dbReference type="PROSITE" id="PS51755"/>
    </source>
</evidence>
<dbReference type="CDD" id="cd19934">
    <property type="entry name" value="REC_OmpR_EcPhoP-like"/>
    <property type="match status" value="1"/>
</dbReference>
<evidence type="ECO:0000256" key="2">
    <source>
        <dbReference type="ARBA" id="ARBA00023012"/>
    </source>
</evidence>
<dbReference type="InterPro" id="IPR001867">
    <property type="entry name" value="OmpR/PhoB-type_DNA-bd"/>
</dbReference>
<dbReference type="PROSITE" id="PS51755">
    <property type="entry name" value="OMPR_PHOB"/>
    <property type="match status" value="1"/>
</dbReference>
<dbReference type="Pfam" id="PF00072">
    <property type="entry name" value="Response_reg"/>
    <property type="match status" value="1"/>
</dbReference>
<evidence type="ECO:0000256" key="6">
    <source>
        <dbReference type="SAM" id="MobiDB-lite"/>
    </source>
</evidence>